<evidence type="ECO:0000313" key="3">
    <source>
        <dbReference type="Proteomes" id="UP000032232"/>
    </source>
</evidence>
<dbReference type="InterPro" id="IPR050834">
    <property type="entry name" value="Glycosyltransf_2"/>
</dbReference>
<dbReference type="PANTHER" id="PTHR43685:SF3">
    <property type="entry name" value="SLR2126 PROTEIN"/>
    <property type="match status" value="1"/>
</dbReference>
<dbReference type="Proteomes" id="UP000032232">
    <property type="component" value="Unassembled WGS sequence"/>
</dbReference>
<keyword evidence="2" id="KW-0328">Glycosyltransferase</keyword>
<dbReference type="PANTHER" id="PTHR43685">
    <property type="entry name" value="GLYCOSYLTRANSFERASE"/>
    <property type="match status" value="1"/>
</dbReference>
<protein>
    <submittedName>
        <fullName evidence="2">HyaD protein</fullName>
        <ecNumber evidence="2">2.4.1.212</ecNumber>
    </submittedName>
</protein>
<proteinExistence type="predicted"/>
<dbReference type="PATRIC" id="fig|935700.4.peg.941"/>
<dbReference type="OrthoDB" id="153025at2"/>
<evidence type="ECO:0000259" key="1">
    <source>
        <dbReference type="Pfam" id="PF00535"/>
    </source>
</evidence>
<dbReference type="Gene3D" id="3.90.550.10">
    <property type="entry name" value="Spore Coat Polysaccharide Biosynthesis Protein SpsA, Chain A"/>
    <property type="match status" value="1"/>
</dbReference>
<dbReference type="AlphaFoldDB" id="A0A0D1EHK9"/>
<dbReference type="Pfam" id="PF00535">
    <property type="entry name" value="Glycos_transf_2"/>
    <property type="match status" value="1"/>
</dbReference>
<dbReference type="EC" id="2.4.1.212" evidence="2"/>
<name>A0A0D1EHK9_9RHOB</name>
<organism evidence="2 3">
    <name type="scientific">Jannaschia aquimarina</name>
    <dbReference type="NCBI Taxonomy" id="935700"/>
    <lineage>
        <taxon>Bacteria</taxon>
        <taxon>Pseudomonadati</taxon>
        <taxon>Pseudomonadota</taxon>
        <taxon>Alphaproteobacteria</taxon>
        <taxon>Rhodobacterales</taxon>
        <taxon>Roseobacteraceae</taxon>
        <taxon>Jannaschia</taxon>
    </lineage>
</organism>
<keyword evidence="2" id="KW-0808">Transferase</keyword>
<accession>A0A0D1EHK9</accession>
<comment type="caution">
    <text evidence="2">The sequence shown here is derived from an EMBL/GenBank/DDBJ whole genome shotgun (WGS) entry which is preliminary data.</text>
</comment>
<keyword evidence="3" id="KW-1185">Reference proteome</keyword>
<dbReference type="STRING" id="935700.jaqu_08990"/>
<dbReference type="InterPro" id="IPR029044">
    <property type="entry name" value="Nucleotide-diphossugar_trans"/>
</dbReference>
<feature type="domain" description="Glycosyltransferase 2-like" evidence="1">
    <location>
        <begin position="6"/>
        <end position="160"/>
    </location>
</feature>
<gene>
    <name evidence="2" type="primary">hyaD</name>
    <name evidence="2" type="ORF">jaqu_08990</name>
</gene>
<dbReference type="InterPro" id="IPR001173">
    <property type="entry name" value="Glyco_trans_2-like"/>
</dbReference>
<sequence>MKAATVVASYDRPAHIKACVECLLGIDGDFEIVVVDDGSPTPYAPLLADYGPRVRCIRQNNAGPAAARNRGVRDAGADFVAFTDDDCRPHKDWFTALQAAHSGVADRLVGGRIVNSLKANVFSEASQDLSTYLYEYFGADRDLSFFTTNNLAFSRARFEDLGGLDASFRFASEDRDLSMRWRAAGGHLTYAEGAVVDHLHRLGLTSFLRQHLSYGRGARTLHLKMDATGDDRPKVEPFRFYRDLMLYPLRKRGIRGVPGSILMGLSQVAMVAGYGAEIRDRRRAARISGQGRSG</sequence>
<reference evidence="2 3" key="1">
    <citation type="submission" date="2015-02" db="EMBL/GenBank/DDBJ databases">
        <title>Genome Sequence of Jannaschia aquimarina DSM28248, a member of the Roseobacter clade.</title>
        <authorList>
            <person name="Voget S."/>
            <person name="Daniel R."/>
        </authorList>
    </citation>
    <scope>NUCLEOTIDE SEQUENCE [LARGE SCALE GENOMIC DNA]</scope>
    <source>
        <strain evidence="2 3">GSW-M26</strain>
    </source>
</reference>
<dbReference type="EMBL" id="JYFE01000020">
    <property type="protein sequence ID" value="KIT17169.1"/>
    <property type="molecule type" value="Genomic_DNA"/>
</dbReference>
<dbReference type="GO" id="GO:0050501">
    <property type="term" value="F:hyaluronan synthase activity"/>
    <property type="evidence" value="ECO:0007669"/>
    <property type="project" value="UniProtKB-EC"/>
</dbReference>
<dbReference type="RefSeq" id="WP_043917753.1">
    <property type="nucleotide sequence ID" value="NZ_FZPF01000007.1"/>
</dbReference>
<dbReference type="SUPFAM" id="SSF53448">
    <property type="entry name" value="Nucleotide-diphospho-sugar transferases"/>
    <property type="match status" value="1"/>
</dbReference>
<evidence type="ECO:0000313" key="2">
    <source>
        <dbReference type="EMBL" id="KIT17169.1"/>
    </source>
</evidence>